<evidence type="ECO:0000313" key="8">
    <source>
        <dbReference type="EMBL" id="CCF58308.1"/>
    </source>
</evidence>
<evidence type="ECO:0000259" key="7">
    <source>
        <dbReference type="Pfam" id="PF17745"/>
    </source>
</evidence>
<sequence length="353" mass="40146">MSFGPDFKDKELFLLPELKSESRLQLFTLPNPSNIKSKETLLLFQTTDSVSSKDIIYRLQDHSFSKPCARKNSEELAKGTYHYTNESQPIKSMFLLNEDDRKDGYVLESSTFKHATIYDLTYSLIGFYFKNSVTEDEKDYIDCDIKSEESSESDRYLTLRDYHDLLTDSHDKNWAFVSMESLETALVKICDTIEEAGDSYYKIRLHKIIGFLSSKVLKIVDNFPKSLNLPIDYPEDIKYCGKVVLACNLMISLIPKEAYRKLRQSSENTGSTSEDTDILENISISGCFDKYNKYKKEIAAQVAEKELLTQTAMNVGLGSKSGKQAIKKGIRKVTVAKKKVAVGKGAIDGFFKR</sequence>
<protein>
    <recommendedName>
        <fullName evidence="2">Ribonuclease H2 subunit B</fullName>
    </recommendedName>
    <alternativeName>
        <fullName evidence="5">Ribonuclease HI subunit B</fullName>
    </alternativeName>
</protein>
<evidence type="ECO:0000256" key="2">
    <source>
        <dbReference type="ARBA" id="ARBA00019062"/>
    </source>
</evidence>
<dbReference type="eggNOG" id="ENOG502RB2X">
    <property type="taxonomic scope" value="Eukaryota"/>
</dbReference>
<name>H2AVA8_KAZAF</name>
<dbReference type="STRING" id="1071382.H2AVA8"/>
<dbReference type="CDD" id="cd09270">
    <property type="entry name" value="RNase_H2-B"/>
    <property type="match status" value="1"/>
</dbReference>
<dbReference type="FunCoup" id="H2AVA8">
    <property type="interactions" value="110"/>
</dbReference>
<evidence type="ECO:0000313" key="9">
    <source>
        <dbReference type="Proteomes" id="UP000005220"/>
    </source>
</evidence>
<evidence type="ECO:0000256" key="4">
    <source>
        <dbReference type="ARBA" id="ARBA00024778"/>
    </source>
</evidence>
<feature type="domain" description="Rnh202 triple barrel" evidence="7">
    <location>
        <begin position="14"/>
        <end position="119"/>
    </location>
</feature>
<evidence type="ECO:0000256" key="5">
    <source>
        <dbReference type="ARBA" id="ARBA00033464"/>
    </source>
</evidence>
<dbReference type="InterPro" id="IPR041195">
    <property type="entry name" value="Rnh202_N"/>
</dbReference>
<dbReference type="RefSeq" id="XP_003957443.1">
    <property type="nucleotide sequence ID" value="XM_003957394.1"/>
</dbReference>
<comment type="function">
    <text evidence="4">Non catalytic subunit of RNase H2, an endonuclease that specifically degrades the RNA of RNA:DNA hybrids. Participates in DNA replication, possibly by mediating the removal of lagging-strand Okazaki fragment RNA primers during DNA replication. Mediates the excision of single ribonucleotides from DNA:RNA duplexes.</text>
</comment>
<gene>
    <name evidence="8" type="primary">KAFR0E01540</name>
    <name evidence="8" type="ORF">KAFR_0E01540</name>
</gene>
<dbReference type="GO" id="GO:0006401">
    <property type="term" value="P:RNA catabolic process"/>
    <property type="evidence" value="ECO:0007669"/>
    <property type="project" value="EnsemblFungi"/>
</dbReference>
<organism evidence="8 9">
    <name type="scientific">Kazachstania africana (strain ATCC 22294 / BCRC 22015 / CBS 2517 / CECT 1963 / NBRC 1671 / NRRL Y-8276)</name>
    <name type="common">Yeast</name>
    <name type="synonym">Kluyveromyces africanus</name>
    <dbReference type="NCBI Taxonomy" id="1071382"/>
    <lineage>
        <taxon>Eukaryota</taxon>
        <taxon>Fungi</taxon>
        <taxon>Dikarya</taxon>
        <taxon>Ascomycota</taxon>
        <taxon>Saccharomycotina</taxon>
        <taxon>Saccharomycetes</taxon>
        <taxon>Saccharomycetales</taxon>
        <taxon>Saccharomycetaceae</taxon>
        <taxon>Kazachstania</taxon>
    </lineage>
</organism>
<dbReference type="GO" id="GO:0032299">
    <property type="term" value="C:ribonuclease H2 complex"/>
    <property type="evidence" value="ECO:0007669"/>
    <property type="project" value="EnsemblFungi"/>
</dbReference>
<dbReference type="PANTHER" id="PTHR13383">
    <property type="entry name" value="RIBONUCLEASE H2 SUBUNIT B"/>
    <property type="match status" value="1"/>
</dbReference>
<feature type="domain" description="Ribonuclease H2 subunit B wHTH" evidence="6">
    <location>
        <begin position="123"/>
        <end position="263"/>
    </location>
</feature>
<evidence type="ECO:0000256" key="3">
    <source>
        <dbReference type="ARBA" id="ARBA00023242"/>
    </source>
</evidence>
<dbReference type="EMBL" id="HE650825">
    <property type="protein sequence ID" value="CCF58308.1"/>
    <property type="molecule type" value="Genomic_DNA"/>
</dbReference>
<dbReference type="Pfam" id="PF09468">
    <property type="entry name" value="RNase_H2-Ydr279"/>
    <property type="match status" value="1"/>
</dbReference>
<keyword evidence="9" id="KW-1185">Reference proteome</keyword>
<dbReference type="GO" id="GO:0005654">
    <property type="term" value="C:nucleoplasm"/>
    <property type="evidence" value="ECO:0007669"/>
    <property type="project" value="TreeGrafter"/>
</dbReference>
<dbReference type="Pfam" id="PF17745">
    <property type="entry name" value="Ydr279_N"/>
    <property type="match status" value="1"/>
</dbReference>
<comment type="subcellular location">
    <subcellularLocation>
        <location evidence="1">Nucleus</location>
    </subcellularLocation>
</comment>
<dbReference type="Proteomes" id="UP000005220">
    <property type="component" value="Chromosome 5"/>
</dbReference>
<dbReference type="GeneID" id="13882887"/>
<dbReference type="GO" id="GO:0004523">
    <property type="term" value="F:RNA-DNA hybrid ribonuclease activity"/>
    <property type="evidence" value="ECO:0007669"/>
    <property type="project" value="EnsemblFungi"/>
</dbReference>
<keyword evidence="3" id="KW-0539">Nucleus</keyword>
<dbReference type="KEGG" id="kaf:KAFR_0E01540"/>
<dbReference type="InParanoid" id="H2AVA8"/>
<evidence type="ECO:0000256" key="1">
    <source>
        <dbReference type="ARBA" id="ARBA00004123"/>
    </source>
</evidence>
<reference evidence="8 9" key="1">
    <citation type="journal article" date="2011" name="Proc. Natl. Acad. Sci. U.S.A.">
        <title>Evolutionary erosion of yeast sex chromosomes by mating-type switching accidents.</title>
        <authorList>
            <person name="Gordon J.L."/>
            <person name="Armisen D."/>
            <person name="Proux-Wera E."/>
            <person name="Oheigeartaigh S.S."/>
            <person name="Byrne K.P."/>
            <person name="Wolfe K.H."/>
        </authorList>
    </citation>
    <scope>NUCLEOTIDE SEQUENCE [LARGE SCALE GENOMIC DNA]</scope>
    <source>
        <strain evidence="9">ATCC 22294 / BCRC 22015 / CBS 2517 / CECT 1963 / NBRC 1671 / NRRL Y-8276</strain>
    </source>
</reference>
<dbReference type="Gene3D" id="1.10.20.120">
    <property type="match status" value="1"/>
</dbReference>
<dbReference type="OrthoDB" id="29098at2759"/>
<dbReference type="AlphaFoldDB" id="H2AVA8"/>
<evidence type="ECO:0000259" key="6">
    <source>
        <dbReference type="Pfam" id="PF09468"/>
    </source>
</evidence>
<proteinExistence type="predicted"/>
<dbReference type="InterPro" id="IPR040456">
    <property type="entry name" value="RNase_H2_suB"/>
</dbReference>
<dbReference type="PANTHER" id="PTHR13383:SF11">
    <property type="entry name" value="RIBONUCLEASE H2 SUBUNIT B"/>
    <property type="match status" value="1"/>
</dbReference>
<accession>H2AVA8</accession>
<dbReference type="InterPro" id="IPR019024">
    <property type="entry name" value="RNase_H2_suB_wHTH"/>
</dbReference>
<dbReference type="HOGENOM" id="CLU_802143_0_0_1"/>